<comment type="caution">
    <text evidence="1">The sequence shown here is derived from an EMBL/GenBank/DDBJ whole genome shotgun (WGS) entry which is preliminary data.</text>
</comment>
<keyword evidence="2" id="KW-1185">Reference proteome</keyword>
<sequence length="113" mass="12624">MLPGARSRCRLGIPYEPEPCSSQVLQPPVVSSIWSLCPDMTASEVDRHLRHVLTWGAITGTATGRHYHFVVASPISSLGKFGRIRNRGSHPRHERRSRVTIDMAVIEKLTPEL</sequence>
<proteinExistence type="predicted"/>
<gene>
    <name evidence="1" type="ORF">RRG08_004313</name>
</gene>
<dbReference type="Proteomes" id="UP001283361">
    <property type="component" value="Unassembled WGS sequence"/>
</dbReference>
<dbReference type="EMBL" id="JAWDGP010006471">
    <property type="protein sequence ID" value="KAK3740377.1"/>
    <property type="molecule type" value="Genomic_DNA"/>
</dbReference>
<reference evidence="1" key="1">
    <citation type="journal article" date="2023" name="G3 (Bethesda)">
        <title>A reference genome for the long-term kleptoplast-retaining sea slug Elysia crispata morphotype clarki.</title>
        <authorList>
            <person name="Eastman K.E."/>
            <person name="Pendleton A.L."/>
            <person name="Shaikh M.A."/>
            <person name="Suttiyut T."/>
            <person name="Ogas R."/>
            <person name="Tomko P."/>
            <person name="Gavelis G."/>
            <person name="Widhalm J.R."/>
            <person name="Wisecaver J.H."/>
        </authorList>
    </citation>
    <scope>NUCLEOTIDE SEQUENCE</scope>
    <source>
        <strain evidence="1">ECLA1</strain>
    </source>
</reference>
<evidence type="ECO:0000313" key="1">
    <source>
        <dbReference type="EMBL" id="KAK3740377.1"/>
    </source>
</evidence>
<name>A0AAE0YDL7_9GAST</name>
<dbReference type="AlphaFoldDB" id="A0AAE0YDL7"/>
<accession>A0AAE0YDL7</accession>
<protein>
    <submittedName>
        <fullName evidence="1">Uncharacterized protein</fullName>
    </submittedName>
</protein>
<organism evidence="1 2">
    <name type="scientific">Elysia crispata</name>
    <name type="common">lettuce slug</name>
    <dbReference type="NCBI Taxonomy" id="231223"/>
    <lineage>
        <taxon>Eukaryota</taxon>
        <taxon>Metazoa</taxon>
        <taxon>Spiralia</taxon>
        <taxon>Lophotrochozoa</taxon>
        <taxon>Mollusca</taxon>
        <taxon>Gastropoda</taxon>
        <taxon>Heterobranchia</taxon>
        <taxon>Euthyneura</taxon>
        <taxon>Panpulmonata</taxon>
        <taxon>Sacoglossa</taxon>
        <taxon>Placobranchoidea</taxon>
        <taxon>Plakobranchidae</taxon>
        <taxon>Elysia</taxon>
    </lineage>
</organism>
<evidence type="ECO:0000313" key="2">
    <source>
        <dbReference type="Proteomes" id="UP001283361"/>
    </source>
</evidence>